<accession>A0A7G9L598</accession>
<name>A0A7G9L598_9SPHN</name>
<dbReference type="AlphaFoldDB" id="A0A7G9L598"/>
<dbReference type="InterPro" id="IPR036291">
    <property type="entry name" value="NAD(P)-bd_dom_sf"/>
</dbReference>
<keyword evidence="5" id="KW-1185">Reference proteome</keyword>
<dbReference type="EMBL" id="CP060697">
    <property type="protein sequence ID" value="QNM83797.1"/>
    <property type="molecule type" value="Genomic_DNA"/>
</dbReference>
<gene>
    <name evidence="4" type="ORF">H8M03_05610</name>
</gene>
<dbReference type="Proteomes" id="UP000515861">
    <property type="component" value="Chromosome"/>
</dbReference>
<protein>
    <submittedName>
        <fullName evidence="4">NAD-dependent epimerase/dehydratase family protein</fullName>
    </submittedName>
</protein>
<evidence type="ECO:0000313" key="5">
    <source>
        <dbReference type="Proteomes" id="UP000515861"/>
    </source>
</evidence>
<organism evidence="4 5">
    <name type="scientific">Sphingomonas sabuli</name>
    <dbReference type="NCBI Taxonomy" id="2764186"/>
    <lineage>
        <taxon>Bacteria</taxon>
        <taxon>Pseudomonadati</taxon>
        <taxon>Pseudomonadota</taxon>
        <taxon>Alphaproteobacteria</taxon>
        <taxon>Sphingomonadales</taxon>
        <taxon>Sphingomonadaceae</taxon>
        <taxon>Sphingomonas</taxon>
    </lineage>
</organism>
<evidence type="ECO:0000256" key="2">
    <source>
        <dbReference type="ARBA" id="ARBA00007637"/>
    </source>
</evidence>
<dbReference type="SUPFAM" id="SSF51735">
    <property type="entry name" value="NAD(P)-binding Rossmann-fold domains"/>
    <property type="match status" value="1"/>
</dbReference>
<evidence type="ECO:0000256" key="1">
    <source>
        <dbReference type="ARBA" id="ARBA00005125"/>
    </source>
</evidence>
<dbReference type="KEGG" id="ssau:H8M03_05610"/>
<sequence length="376" mass="40198">MARTVLISGGAGFIGTHVARLAAASGHNVRLLDNLSGQVHGDSAAYRPPDGVELFRGDVTERGDWERALADVDAVVHLAAETGTAQSMYEIDRYYRTNVQGTAVLFDILAGGSHAVGNVILASSRSVYGEGAYVCRNCDPDGARRFPQSRTREQLEAKDWEPKCPKCGEGVEPVATAEDDALSPASIYAATKLAQEDIVRIACASAGIAHTVLRLQNVYGEGQSLRNPYTGILSIFSTRVRLGLPLPIYEDGAESRDFVHVDDVAATILRCIDHPQAGATINVGSGVGVSVMEVATLLARTLGAAEDPFISGEYRLGDIRHNFADIGRLKALTGLAPSVALEDGIARFCQWVRTQPIPEDLLDKANAELKSRNLMG</sequence>
<evidence type="ECO:0000313" key="4">
    <source>
        <dbReference type="EMBL" id="QNM83797.1"/>
    </source>
</evidence>
<dbReference type="PRINTS" id="PR01713">
    <property type="entry name" value="NUCEPIMERASE"/>
</dbReference>
<dbReference type="Gene3D" id="3.40.50.720">
    <property type="entry name" value="NAD(P)-binding Rossmann-like Domain"/>
    <property type="match status" value="1"/>
</dbReference>
<dbReference type="RefSeq" id="WP_187480751.1">
    <property type="nucleotide sequence ID" value="NZ_CP060697.1"/>
</dbReference>
<dbReference type="Pfam" id="PF01370">
    <property type="entry name" value="Epimerase"/>
    <property type="match status" value="2"/>
</dbReference>
<comment type="pathway">
    <text evidence="1">Bacterial outer membrane biogenesis; LPS O-antigen biosynthesis.</text>
</comment>
<reference evidence="4 5" key="1">
    <citation type="submission" date="2020-08" db="EMBL/GenBank/DDBJ databases">
        <title>Sphingomonas sp. sand1-3 16S ribosomal RNA gene Genome sequencing and assembly.</title>
        <authorList>
            <person name="Kang M."/>
        </authorList>
    </citation>
    <scope>NUCLEOTIDE SEQUENCE [LARGE SCALE GENOMIC DNA]</scope>
    <source>
        <strain evidence="5">sand1-3</strain>
    </source>
</reference>
<feature type="domain" description="NAD-dependent epimerase/dehydratase" evidence="3">
    <location>
        <begin position="176"/>
        <end position="284"/>
    </location>
</feature>
<proteinExistence type="inferred from homology"/>
<evidence type="ECO:0000259" key="3">
    <source>
        <dbReference type="Pfam" id="PF01370"/>
    </source>
</evidence>
<comment type="similarity">
    <text evidence="2">Belongs to the NAD(P)-dependent epimerase/dehydratase family.</text>
</comment>
<feature type="domain" description="NAD-dependent epimerase/dehydratase" evidence="3">
    <location>
        <begin position="5"/>
        <end position="133"/>
    </location>
</feature>
<dbReference type="InterPro" id="IPR001509">
    <property type="entry name" value="Epimerase_deHydtase"/>
</dbReference>
<dbReference type="PANTHER" id="PTHR43000">
    <property type="entry name" value="DTDP-D-GLUCOSE 4,6-DEHYDRATASE-RELATED"/>
    <property type="match status" value="1"/>
</dbReference>